<feature type="region of interest" description="Disordered" evidence="1">
    <location>
        <begin position="137"/>
        <end position="168"/>
    </location>
</feature>
<sequence length="168" mass="18558">MSCFWAQLVHMRQQCNLVHTQVTDMLSELLEGEAHAFAIGVDFCGIYHKGHTVHLLSGRWLLHIAHCLCPQGLIRAELVSLRCVALDYSQNIMEGQASHVSRSQTHGVTQNYGSWLITTLSTSPNRKGLELLREACGRSSNHGPVGDPPSENRMNRADEAGLSCPNRA</sequence>
<evidence type="ECO:0000256" key="1">
    <source>
        <dbReference type="SAM" id="MobiDB-lite"/>
    </source>
</evidence>
<proteinExistence type="predicted"/>
<reference evidence="2" key="1">
    <citation type="submission" date="2014-11" db="EMBL/GenBank/DDBJ databases">
        <authorList>
            <person name="Amaro Gonzalez C."/>
        </authorList>
    </citation>
    <scope>NUCLEOTIDE SEQUENCE</scope>
</reference>
<organism evidence="2">
    <name type="scientific">Anguilla anguilla</name>
    <name type="common">European freshwater eel</name>
    <name type="synonym">Muraena anguilla</name>
    <dbReference type="NCBI Taxonomy" id="7936"/>
    <lineage>
        <taxon>Eukaryota</taxon>
        <taxon>Metazoa</taxon>
        <taxon>Chordata</taxon>
        <taxon>Craniata</taxon>
        <taxon>Vertebrata</taxon>
        <taxon>Euteleostomi</taxon>
        <taxon>Actinopterygii</taxon>
        <taxon>Neopterygii</taxon>
        <taxon>Teleostei</taxon>
        <taxon>Anguilliformes</taxon>
        <taxon>Anguillidae</taxon>
        <taxon>Anguilla</taxon>
    </lineage>
</organism>
<dbReference type="AlphaFoldDB" id="A0A0E9Y0B5"/>
<protein>
    <submittedName>
        <fullName evidence="2">Uncharacterized protein</fullName>
    </submittedName>
</protein>
<accession>A0A0E9Y0B5</accession>
<evidence type="ECO:0000313" key="2">
    <source>
        <dbReference type="EMBL" id="JAI08315.1"/>
    </source>
</evidence>
<name>A0A0E9Y0B5_ANGAN</name>
<dbReference type="EMBL" id="GBXM01000263">
    <property type="protein sequence ID" value="JAI08315.1"/>
    <property type="molecule type" value="Transcribed_RNA"/>
</dbReference>
<reference evidence="2" key="2">
    <citation type="journal article" date="2015" name="Fish Shellfish Immunol.">
        <title>Early steps in the European eel (Anguilla anguilla)-Vibrio vulnificus interaction in the gills: Role of the RtxA13 toxin.</title>
        <authorList>
            <person name="Callol A."/>
            <person name="Pajuelo D."/>
            <person name="Ebbesson L."/>
            <person name="Teles M."/>
            <person name="MacKenzie S."/>
            <person name="Amaro C."/>
        </authorList>
    </citation>
    <scope>NUCLEOTIDE SEQUENCE</scope>
</reference>